<dbReference type="Proteomes" id="UP000828048">
    <property type="component" value="Chromosome 7"/>
</dbReference>
<proteinExistence type="predicted"/>
<accession>A0ACB7Y556</accession>
<evidence type="ECO:0000313" key="1">
    <source>
        <dbReference type="EMBL" id="KAH7848710.1"/>
    </source>
</evidence>
<name>A0ACB7Y556_9ERIC</name>
<organism evidence="1 2">
    <name type="scientific">Vaccinium darrowii</name>
    <dbReference type="NCBI Taxonomy" id="229202"/>
    <lineage>
        <taxon>Eukaryota</taxon>
        <taxon>Viridiplantae</taxon>
        <taxon>Streptophyta</taxon>
        <taxon>Embryophyta</taxon>
        <taxon>Tracheophyta</taxon>
        <taxon>Spermatophyta</taxon>
        <taxon>Magnoliopsida</taxon>
        <taxon>eudicotyledons</taxon>
        <taxon>Gunneridae</taxon>
        <taxon>Pentapetalae</taxon>
        <taxon>asterids</taxon>
        <taxon>Ericales</taxon>
        <taxon>Ericaceae</taxon>
        <taxon>Vaccinioideae</taxon>
        <taxon>Vaccinieae</taxon>
        <taxon>Vaccinium</taxon>
    </lineage>
</organism>
<evidence type="ECO:0000313" key="2">
    <source>
        <dbReference type="Proteomes" id="UP000828048"/>
    </source>
</evidence>
<reference evidence="1 2" key="1">
    <citation type="journal article" date="2021" name="Hortic Res">
        <title>High-quality reference genome and annotation aids understanding of berry development for evergreen blueberry (Vaccinium darrowii).</title>
        <authorList>
            <person name="Yu J."/>
            <person name="Hulse-Kemp A.M."/>
            <person name="Babiker E."/>
            <person name="Staton M."/>
        </authorList>
    </citation>
    <scope>NUCLEOTIDE SEQUENCE [LARGE SCALE GENOMIC DNA]</scope>
    <source>
        <strain evidence="2">cv. NJ 8807/NJ 8810</strain>
        <tissue evidence="1">Young leaf</tissue>
    </source>
</reference>
<sequence length="108" mass="12430">MSCPHRIVTIRESNEDVDDYVAHWFRKETYMASYESIIYPLNGMDMWTPTVVIGPLPPNVKKEAGTPKKLRNRGNDELRDNTSLKRRNTTTTCNQCGKLGHNNRSYKG</sequence>
<gene>
    <name evidence="1" type="ORF">Vadar_006456</name>
</gene>
<dbReference type="EMBL" id="CM037157">
    <property type="protein sequence ID" value="KAH7848710.1"/>
    <property type="molecule type" value="Genomic_DNA"/>
</dbReference>
<protein>
    <submittedName>
        <fullName evidence="1">Uncharacterized protein</fullName>
    </submittedName>
</protein>
<comment type="caution">
    <text evidence="1">The sequence shown here is derived from an EMBL/GenBank/DDBJ whole genome shotgun (WGS) entry which is preliminary data.</text>
</comment>
<keyword evidence="2" id="KW-1185">Reference proteome</keyword>